<reference evidence="2" key="1">
    <citation type="submission" date="2018-05" db="EMBL/GenBank/DDBJ databases">
        <title>Pedobacter paludis sp. nov., isolated from wetland soil.</title>
        <authorList>
            <person name="Zhang Y."/>
        </authorList>
    </citation>
    <scope>NUCLEOTIDE SEQUENCE [LARGE SCALE GENOMIC DNA]</scope>
    <source>
        <strain evidence="2">R-8</strain>
    </source>
</reference>
<dbReference type="RefSeq" id="WP_109932595.1">
    <property type="nucleotide sequence ID" value="NZ_QGNY01000009.1"/>
</dbReference>
<proteinExistence type="predicted"/>
<dbReference type="Proteomes" id="UP000245391">
    <property type="component" value="Unassembled WGS sequence"/>
</dbReference>
<name>A0A317EU84_9SPHI</name>
<keyword evidence="2" id="KW-1185">Reference proteome</keyword>
<accession>A0A317EU84</accession>
<comment type="caution">
    <text evidence="1">The sequence shown here is derived from an EMBL/GenBank/DDBJ whole genome shotgun (WGS) entry which is preliminary data.</text>
</comment>
<gene>
    <name evidence="1" type="ORF">DF947_20740</name>
</gene>
<dbReference type="OrthoDB" id="964950at2"/>
<protein>
    <submittedName>
        <fullName evidence="1">Uncharacterized protein</fullName>
    </submittedName>
</protein>
<organism evidence="1 2">
    <name type="scientific">Pedobacter paludis</name>
    <dbReference type="NCBI Taxonomy" id="2203212"/>
    <lineage>
        <taxon>Bacteria</taxon>
        <taxon>Pseudomonadati</taxon>
        <taxon>Bacteroidota</taxon>
        <taxon>Sphingobacteriia</taxon>
        <taxon>Sphingobacteriales</taxon>
        <taxon>Sphingobacteriaceae</taxon>
        <taxon>Pedobacter</taxon>
    </lineage>
</organism>
<evidence type="ECO:0000313" key="1">
    <source>
        <dbReference type="EMBL" id="PWS30015.1"/>
    </source>
</evidence>
<sequence>MNTLRIDVLNPKAVKLLKSLADLNLIAIQPFKKEKNTTQKKELSISDFSFSKSQKNLKTYKGSLSDAVIEERRTEL</sequence>
<evidence type="ECO:0000313" key="2">
    <source>
        <dbReference type="Proteomes" id="UP000245391"/>
    </source>
</evidence>
<dbReference type="EMBL" id="QGNY01000009">
    <property type="protein sequence ID" value="PWS30015.1"/>
    <property type="molecule type" value="Genomic_DNA"/>
</dbReference>
<dbReference type="AlphaFoldDB" id="A0A317EU84"/>